<feature type="compositionally biased region" description="Basic and acidic residues" evidence="6">
    <location>
        <begin position="331"/>
        <end position="340"/>
    </location>
</feature>
<dbReference type="InterPro" id="IPR008271">
    <property type="entry name" value="Ser/Thr_kinase_AS"/>
</dbReference>
<dbReference type="PROSITE" id="PS50011">
    <property type="entry name" value="PROTEIN_KINASE_DOM"/>
    <property type="match status" value="1"/>
</dbReference>
<dbReference type="InterPro" id="IPR000719">
    <property type="entry name" value="Prot_kinase_dom"/>
</dbReference>
<evidence type="ECO:0000256" key="3">
    <source>
        <dbReference type="ARBA" id="ARBA00022777"/>
    </source>
</evidence>
<dbReference type="EMBL" id="CP031320">
    <property type="protein sequence ID" value="AXK34192.1"/>
    <property type="molecule type" value="Genomic_DNA"/>
</dbReference>
<feature type="domain" description="Protein kinase" evidence="7">
    <location>
        <begin position="18"/>
        <end position="271"/>
    </location>
</feature>
<keyword evidence="1" id="KW-0808">Transferase</keyword>
<keyword evidence="4 5" id="KW-0067">ATP-binding</keyword>
<evidence type="ECO:0000256" key="1">
    <source>
        <dbReference type="ARBA" id="ARBA00022679"/>
    </source>
</evidence>
<evidence type="ECO:0000256" key="5">
    <source>
        <dbReference type="PROSITE-ProRule" id="PRU10141"/>
    </source>
</evidence>
<feature type="compositionally biased region" description="Pro residues" evidence="6">
    <location>
        <begin position="352"/>
        <end position="366"/>
    </location>
</feature>
<dbReference type="CDD" id="cd14014">
    <property type="entry name" value="STKc_PknB_like"/>
    <property type="match status" value="1"/>
</dbReference>
<evidence type="ECO:0000256" key="2">
    <source>
        <dbReference type="ARBA" id="ARBA00022741"/>
    </source>
</evidence>
<evidence type="ECO:0000313" key="8">
    <source>
        <dbReference type="EMBL" id="AXK34192.1"/>
    </source>
</evidence>
<feature type="compositionally biased region" description="Pro residues" evidence="6">
    <location>
        <begin position="384"/>
        <end position="400"/>
    </location>
</feature>
<dbReference type="InterPro" id="IPR002372">
    <property type="entry name" value="PQQ_rpt_dom"/>
</dbReference>
<dbReference type="AlphaFoldDB" id="A0A345XRC6"/>
<dbReference type="InterPro" id="IPR015943">
    <property type="entry name" value="WD40/YVTN_repeat-like_dom_sf"/>
</dbReference>
<dbReference type="PROSITE" id="PS00108">
    <property type="entry name" value="PROTEIN_KINASE_ST"/>
    <property type="match status" value="1"/>
</dbReference>
<dbReference type="InterPro" id="IPR017441">
    <property type="entry name" value="Protein_kinase_ATP_BS"/>
</dbReference>
<proteinExistence type="predicted"/>
<dbReference type="InterPro" id="IPR018391">
    <property type="entry name" value="PQQ_b-propeller_rpt"/>
</dbReference>
<dbReference type="PANTHER" id="PTHR43289:SF34">
    <property type="entry name" value="SERINE_THREONINE-PROTEIN KINASE YBDM-RELATED"/>
    <property type="match status" value="1"/>
</dbReference>
<dbReference type="Pfam" id="PF13360">
    <property type="entry name" value="PQQ_2"/>
    <property type="match status" value="2"/>
</dbReference>
<feature type="region of interest" description="Disordered" evidence="6">
    <location>
        <begin position="464"/>
        <end position="493"/>
    </location>
</feature>
<dbReference type="SMART" id="SM00220">
    <property type="entry name" value="S_TKc"/>
    <property type="match status" value="1"/>
</dbReference>
<dbReference type="GO" id="GO:0004674">
    <property type="term" value="F:protein serine/threonine kinase activity"/>
    <property type="evidence" value="ECO:0007669"/>
    <property type="project" value="TreeGrafter"/>
</dbReference>
<dbReference type="Gene3D" id="3.30.200.20">
    <property type="entry name" value="Phosphorylase Kinase, domain 1"/>
    <property type="match status" value="1"/>
</dbReference>
<dbReference type="Gene3D" id="2.40.128.630">
    <property type="match status" value="2"/>
</dbReference>
<feature type="region of interest" description="Disordered" evidence="6">
    <location>
        <begin position="296"/>
        <end position="439"/>
    </location>
</feature>
<evidence type="ECO:0000259" key="7">
    <source>
        <dbReference type="PROSITE" id="PS50011"/>
    </source>
</evidence>
<protein>
    <recommendedName>
        <fullName evidence="7">Protein kinase domain-containing protein</fullName>
    </recommendedName>
</protein>
<evidence type="ECO:0000256" key="4">
    <source>
        <dbReference type="ARBA" id="ARBA00022840"/>
    </source>
</evidence>
<dbReference type="PANTHER" id="PTHR43289">
    <property type="entry name" value="MITOGEN-ACTIVATED PROTEIN KINASE KINASE KINASE 20-RELATED"/>
    <property type="match status" value="1"/>
</dbReference>
<name>A0A345XRC6_9ACTN</name>
<dbReference type="KEGG" id="sarm:DVA86_17570"/>
<feature type="compositionally biased region" description="Gly residues" evidence="6">
    <location>
        <begin position="469"/>
        <end position="483"/>
    </location>
</feature>
<dbReference type="GO" id="GO:0005524">
    <property type="term" value="F:ATP binding"/>
    <property type="evidence" value="ECO:0007669"/>
    <property type="project" value="UniProtKB-UniRule"/>
</dbReference>
<dbReference type="SUPFAM" id="SSF56112">
    <property type="entry name" value="Protein kinase-like (PK-like)"/>
    <property type="match status" value="1"/>
</dbReference>
<dbReference type="InterPro" id="IPR011009">
    <property type="entry name" value="Kinase-like_dom_sf"/>
</dbReference>
<dbReference type="RefSeq" id="WP_208879495.1">
    <property type="nucleotide sequence ID" value="NZ_CP031320.1"/>
</dbReference>
<accession>A0A345XRC6</accession>
<gene>
    <name evidence="8" type="ORF">DVA86_17570</name>
</gene>
<evidence type="ECO:0000313" key="9">
    <source>
        <dbReference type="Proteomes" id="UP000254425"/>
    </source>
</evidence>
<dbReference type="Gene3D" id="1.10.510.10">
    <property type="entry name" value="Transferase(Phosphotransferase) domain 1"/>
    <property type="match status" value="1"/>
</dbReference>
<dbReference type="PROSITE" id="PS00107">
    <property type="entry name" value="PROTEIN_KINASE_ATP"/>
    <property type="match status" value="1"/>
</dbReference>
<sequence>MEAFKPLRAGDPGQVGPYRIVARLGSGGMGTVYLGRSRGGRAVAVKVVRPEFGEDARFRRRFVREVAAARRVNGAFTAGVIDADPEAPEPWLATVYVPGLSLGYAVAEYGPWPEHAVMALGAALSEALEAIHAVDVVHRDLKPSNILLAQDGPRVIDFGVSLAVSGASTLTQTGAVVGSAGFLSPEQLVQSEIGPASDVFCLGAVLTYAATGVGPFGDVALHALYYRAVYEEPDLGALPPALRDVVAACLAKDAERRPTVGELTDRFAEAVSGGDASGGVVDDLAGGGWLPERVKEALRGGNGGGAPAAAPVPVPGPDPARDPEPDPAPEPVRDPAREPEPEPQPEAVRAPVPDPVPEPAPEPEPGPVREPDPEPQPGAVWVPEPVPDPGLAPEPAPGPDPEPEAVRAPAPGPVPEPEPVTRAPSPDRAGDHHDGGGLTRRRLLSGVLGATATAGLGVAAWKLTDGGDDGTNGGDGTNEGGGTPSAKPKTSGEELWSVDVGDFNGGPYHFALESAAPEGMLSFADDAYVYAVTADGGARKWRRSITGNKTILGVSAGRLLVASDHTLVAFDANSGAEKWRYSSKTGVFRSALQGEHLCVGDSEILTALDVQSGQQRWQQDFAEGTISPVVAGDTVFMRIVDKLHAVDAKTSERLWEYPLGGGGKWGEPYAAGDVVYIPVDNVLHAVDGKSGERRWNYAGSKGSWAEVFSVTDGVVYAGGSDKGTVQAVNAESGEKKWSRPVEEAGGHATFAEGTVYLHFHGGLRALDAGTGEEKWVHPLNSGEGFSVRRRVLVVRGSVLVAHKAVLHALDAETGKTQWDFPTPGELTEPVVANDTAYFGGGGRMYAVAV</sequence>
<dbReference type="Pfam" id="PF00069">
    <property type="entry name" value="Pkinase"/>
    <property type="match status" value="1"/>
</dbReference>
<organism evidence="8 9">
    <name type="scientific">Streptomyces armeniacus</name>
    <dbReference type="NCBI Taxonomy" id="83291"/>
    <lineage>
        <taxon>Bacteria</taxon>
        <taxon>Bacillati</taxon>
        <taxon>Actinomycetota</taxon>
        <taxon>Actinomycetes</taxon>
        <taxon>Kitasatosporales</taxon>
        <taxon>Streptomycetaceae</taxon>
        <taxon>Streptomyces</taxon>
    </lineage>
</organism>
<dbReference type="SUPFAM" id="SSF50998">
    <property type="entry name" value="Quinoprotein alcohol dehydrogenase-like"/>
    <property type="match status" value="2"/>
</dbReference>
<dbReference type="Gene3D" id="2.130.10.10">
    <property type="entry name" value="YVTN repeat-like/Quinoprotein amine dehydrogenase"/>
    <property type="match status" value="1"/>
</dbReference>
<keyword evidence="3" id="KW-0418">Kinase</keyword>
<feature type="binding site" evidence="5">
    <location>
        <position position="46"/>
    </location>
    <ligand>
        <name>ATP</name>
        <dbReference type="ChEBI" id="CHEBI:30616"/>
    </ligand>
</feature>
<reference evidence="8 9" key="1">
    <citation type="submission" date="2018-07" db="EMBL/GenBank/DDBJ databases">
        <title>Draft genome of the type strain Streptomyces armeniacus ATCC 15676.</title>
        <authorList>
            <person name="Labana P."/>
            <person name="Gosse J.T."/>
            <person name="Boddy C.N."/>
        </authorList>
    </citation>
    <scope>NUCLEOTIDE SEQUENCE [LARGE SCALE GENOMIC DNA]</scope>
    <source>
        <strain evidence="8 9">ATCC 15676</strain>
    </source>
</reference>
<dbReference type="SMART" id="SM00564">
    <property type="entry name" value="PQQ"/>
    <property type="match status" value="8"/>
</dbReference>
<keyword evidence="9" id="KW-1185">Reference proteome</keyword>
<dbReference type="Proteomes" id="UP000254425">
    <property type="component" value="Chromosome"/>
</dbReference>
<dbReference type="InterPro" id="IPR011047">
    <property type="entry name" value="Quinoprotein_ADH-like_sf"/>
</dbReference>
<evidence type="ECO:0000256" key="6">
    <source>
        <dbReference type="SAM" id="MobiDB-lite"/>
    </source>
</evidence>
<keyword evidence="2 5" id="KW-0547">Nucleotide-binding</keyword>